<organism evidence="2 3">
    <name type="scientific">Nocardia coubleae</name>
    <dbReference type="NCBI Taxonomy" id="356147"/>
    <lineage>
        <taxon>Bacteria</taxon>
        <taxon>Bacillati</taxon>
        <taxon>Actinomycetota</taxon>
        <taxon>Actinomycetes</taxon>
        <taxon>Mycobacteriales</taxon>
        <taxon>Nocardiaceae</taxon>
        <taxon>Nocardia</taxon>
    </lineage>
</organism>
<dbReference type="InterPro" id="IPR023374">
    <property type="entry name" value="AttH-like_dom_sf"/>
</dbReference>
<feature type="domain" description="AttH" evidence="1">
    <location>
        <begin position="94"/>
        <end position="203"/>
    </location>
</feature>
<dbReference type="SUPFAM" id="SSF159245">
    <property type="entry name" value="AttH-like"/>
    <property type="match status" value="1"/>
</dbReference>
<comment type="caution">
    <text evidence="2">The sequence shown here is derived from an EMBL/GenBank/DDBJ whole genome shotgun (WGS) entry which is preliminary data.</text>
</comment>
<dbReference type="Pfam" id="PF07143">
    <property type="entry name" value="CrtC"/>
    <property type="match status" value="1"/>
</dbReference>
<dbReference type="AlphaFoldDB" id="A0A846VZA5"/>
<evidence type="ECO:0000313" key="3">
    <source>
        <dbReference type="Proteomes" id="UP000572007"/>
    </source>
</evidence>
<dbReference type="Proteomes" id="UP000572007">
    <property type="component" value="Unassembled WGS sequence"/>
</dbReference>
<dbReference type="EMBL" id="JAAXOM010000001">
    <property type="protein sequence ID" value="NKX85963.1"/>
    <property type="molecule type" value="Genomic_DNA"/>
</dbReference>
<reference evidence="2 3" key="1">
    <citation type="submission" date="2020-04" db="EMBL/GenBank/DDBJ databases">
        <title>MicrobeNet Type strains.</title>
        <authorList>
            <person name="Nicholson A.C."/>
        </authorList>
    </citation>
    <scope>NUCLEOTIDE SEQUENCE [LARGE SCALE GENOMIC DNA]</scope>
    <source>
        <strain evidence="2 3">DSM 44960</strain>
    </source>
</reference>
<dbReference type="Gene3D" id="2.40.370.10">
    <property type="entry name" value="AttH-like domain"/>
    <property type="match status" value="1"/>
</dbReference>
<evidence type="ECO:0000313" key="2">
    <source>
        <dbReference type="EMBL" id="NKX85963.1"/>
    </source>
</evidence>
<keyword evidence="3" id="KW-1185">Reference proteome</keyword>
<accession>A0A846VZA5</accession>
<evidence type="ECO:0000259" key="1">
    <source>
        <dbReference type="Pfam" id="PF07143"/>
    </source>
</evidence>
<name>A0A846VZA5_9NOCA</name>
<dbReference type="InterPro" id="IPR010791">
    <property type="entry name" value="AttH_dom"/>
</dbReference>
<sequence length="361" mass="40657">MNGRKATMTATDIVEVWNGPGRGDGELTPIEPHHNAFHPAASRLAFEHWYFDAHLDTGHVVIGFLIKRRPEDLPLSRPWVEMIVYAPDGTRRQVSRRYPHSAAAFSPDACDVRIGDNTARTESHDDGLPTHHLRMAEDGLVFDLRFHNEVPGWMPGKGETRFGGRDSFGWMVAAPRARVTGTIELDGVRHEVTGRGYHDHNWGVGDMKKIIERWHWGRLYVEDYSLLFASVLTQQRKGGHEINPLMLANHTDIVLSTGETVLTEGPARFDATAGRTYPEWVELRVPGRLELRLDITRVIHAHDLLDDLPVVRSPLVKPLVHRLVGHPGYFRFESTFELSVHTGNGTAQRDGTTLHELVALT</sequence>
<protein>
    <recommendedName>
        <fullName evidence="1">AttH domain-containing protein</fullName>
    </recommendedName>
</protein>
<gene>
    <name evidence="2" type="ORF">HGA10_01370</name>
</gene>
<proteinExistence type="predicted"/>